<dbReference type="AlphaFoldDB" id="A0A370U070"/>
<gene>
    <name evidence="6" type="ORF">BP5553_01136</name>
</gene>
<dbReference type="Pfam" id="PF02902">
    <property type="entry name" value="Peptidase_C48"/>
    <property type="match status" value="1"/>
</dbReference>
<evidence type="ECO:0000256" key="2">
    <source>
        <dbReference type="ARBA" id="ARBA00022670"/>
    </source>
</evidence>
<accession>A0A370U070</accession>
<dbReference type="EMBL" id="NPIC01000001">
    <property type="protein sequence ID" value="RDL41157.1"/>
    <property type="molecule type" value="Genomic_DNA"/>
</dbReference>
<comment type="similarity">
    <text evidence="1">Belongs to the peptidase C48 family.</text>
</comment>
<sequence length="644" mass="71144">MTMSTQQGLELLAEKAGEAFAPRLMLDDGGNNLLDQAQTLFRKALYQNPQLLALVKSLYQSPLTFLPPPSDPWSAKAAEILENPESARILDVNHSSIKGLRPRQMISDEVIEAYSKLLRKSGVRIGTTRLLDPRVERHHPMDRDIGFEELCTCREIFIPVFWNSHWTFARLVSLPHERSMVVEFYDSYPWANPQIPSVLLIWLEKRFGGVRMQVGFGASPHQATDSYDCGLFTLMGIRLMASGLRHLFQVEADEIMPTLRPRILAELLAGSLDPTSTDCQRFTQQQAVILKKETLLFFPGPNKFLGSGTTHADPLDLCSPEASIGDDIYLEANLHTAKLETTESTSSAAEECTTHCSVIVSSDRVISPMSPEHGPGSTSQTTDHASPEPTLSTSRSSNMGPLGATKPNRQQIAELLVASFADKTNIINCLRGAVATYRLMAGSSGEDPASLWHQLGIDRTGSPDVIRHRYTRFRFSQVLHQKLYGRKHHLEGCTCLVSRRTSCAVKSNAMSMLSVPRNEWRRAKATAKSSQIWSSLVECASPFLGEHASTVLCAIGHSTSTVESVSKGFEQYLCDGIACRLRDSKDHALGTLIAASGLFKALTGGWLPLHRLKIEGTLESLGSDFSIIMSMDRLPDKILLPTRK</sequence>
<dbReference type="InterPro" id="IPR003653">
    <property type="entry name" value="Peptidase_C48_C"/>
</dbReference>
<dbReference type="SUPFAM" id="SSF54001">
    <property type="entry name" value="Cysteine proteinases"/>
    <property type="match status" value="1"/>
</dbReference>
<name>A0A370U070_9HELO</name>
<feature type="region of interest" description="Disordered" evidence="4">
    <location>
        <begin position="364"/>
        <end position="405"/>
    </location>
</feature>
<evidence type="ECO:0000256" key="1">
    <source>
        <dbReference type="ARBA" id="ARBA00005234"/>
    </source>
</evidence>
<feature type="compositionally biased region" description="Polar residues" evidence="4">
    <location>
        <begin position="376"/>
        <end position="399"/>
    </location>
</feature>
<dbReference type="GeneID" id="43593985"/>
<keyword evidence="2" id="KW-0645">Protease</keyword>
<keyword evidence="3" id="KW-0378">Hydrolase</keyword>
<dbReference type="GO" id="GO:0008234">
    <property type="term" value="F:cysteine-type peptidase activity"/>
    <property type="evidence" value="ECO:0007669"/>
    <property type="project" value="InterPro"/>
</dbReference>
<reference evidence="6 7" key="1">
    <citation type="journal article" date="2018" name="IMA Fungus">
        <title>IMA Genome-F 9: Draft genome sequence of Annulohypoxylon stygium, Aspergillus mulundensis, Berkeleyomyces basicola (syn. Thielaviopsis basicola), Ceratocystis smalleyi, two Cercospora beticola strains, Coleophoma cylindrospora, Fusarium fracticaudum, Phialophora cf. hyalina, and Morchella septimelata.</title>
        <authorList>
            <person name="Wingfield B.D."/>
            <person name="Bills G.F."/>
            <person name="Dong Y."/>
            <person name="Huang W."/>
            <person name="Nel W.J."/>
            <person name="Swalarsk-Parry B.S."/>
            <person name="Vaghefi N."/>
            <person name="Wilken P.M."/>
            <person name="An Z."/>
            <person name="de Beer Z.W."/>
            <person name="De Vos L."/>
            <person name="Chen L."/>
            <person name="Duong T.A."/>
            <person name="Gao Y."/>
            <person name="Hammerbacher A."/>
            <person name="Kikkert J.R."/>
            <person name="Li Y."/>
            <person name="Li H."/>
            <person name="Li K."/>
            <person name="Li Q."/>
            <person name="Liu X."/>
            <person name="Ma X."/>
            <person name="Naidoo K."/>
            <person name="Pethybridge S.J."/>
            <person name="Sun J."/>
            <person name="Steenkamp E.T."/>
            <person name="van der Nest M.A."/>
            <person name="van Wyk S."/>
            <person name="Wingfield M.J."/>
            <person name="Xiong C."/>
            <person name="Yue Q."/>
            <person name="Zhang X."/>
        </authorList>
    </citation>
    <scope>NUCLEOTIDE SEQUENCE [LARGE SCALE GENOMIC DNA]</scope>
    <source>
        <strain evidence="6 7">BP 5553</strain>
    </source>
</reference>
<evidence type="ECO:0000313" key="7">
    <source>
        <dbReference type="Proteomes" id="UP000254866"/>
    </source>
</evidence>
<comment type="caution">
    <text evidence="6">The sequence shown here is derived from an EMBL/GenBank/DDBJ whole genome shotgun (WGS) entry which is preliminary data.</text>
</comment>
<feature type="domain" description="Ubiquitin-like protease family profile" evidence="5">
    <location>
        <begin position="156"/>
        <end position="262"/>
    </location>
</feature>
<dbReference type="RefSeq" id="XP_031873813.1">
    <property type="nucleotide sequence ID" value="XM_032009759.1"/>
</dbReference>
<dbReference type="Gene3D" id="3.40.395.10">
    <property type="entry name" value="Adenoviral Proteinase, Chain A"/>
    <property type="match status" value="1"/>
</dbReference>
<dbReference type="GO" id="GO:0006508">
    <property type="term" value="P:proteolysis"/>
    <property type="evidence" value="ECO:0007669"/>
    <property type="project" value="UniProtKB-KW"/>
</dbReference>
<keyword evidence="7" id="KW-1185">Reference proteome</keyword>
<dbReference type="Proteomes" id="UP000254866">
    <property type="component" value="Unassembled WGS sequence"/>
</dbReference>
<dbReference type="GO" id="GO:0019783">
    <property type="term" value="F:ubiquitin-like protein peptidase activity"/>
    <property type="evidence" value="ECO:0007669"/>
    <property type="project" value="UniProtKB-ARBA"/>
</dbReference>
<evidence type="ECO:0000313" key="6">
    <source>
        <dbReference type="EMBL" id="RDL41157.1"/>
    </source>
</evidence>
<evidence type="ECO:0000256" key="3">
    <source>
        <dbReference type="ARBA" id="ARBA00022801"/>
    </source>
</evidence>
<evidence type="ECO:0000256" key="4">
    <source>
        <dbReference type="SAM" id="MobiDB-lite"/>
    </source>
</evidence>
<protein>
    <recommendedName>
        <fullName evidence="5">Ubiquitin-like protease family profile domain-containing protein</fullName>
    </recommendedName>
</protein>
<dbReference type="InterPro" id="IPR038765">
    <property type="entry name" value="Papain-like_cys_pep_sf"/>
</dbReference>
<dbReference type="STRING" id="2656787.A0A370U070"/>
<proteinExistence type="inferred from homology"/>
<dbReference type="OrthoDB" id="2919105at2759"/>
<organism evidence="6 7">
    <name type="scientific">Venustampulla echinocandica</name>
    <dbReference type="NCBI Taxonomy" id="2656787"/>
    <lineage>
        <taxon>Eukaryota</taxon>
        <taxon>Fungi</taxon>
        <taxon>Dikarya</taxon>
        <taxon>Ascomycota</taxon>
        <taxon>Pezizomycotina</taxon>
        <taxon>Leotiomycetes</taxon>
        <taxon>Helotiales</taxon>
        <taxon>Pleuroascaceae</taxon>
        <taxon>Venustampulla</taxon>
    </lineage>
</organism>
<evidence type="ECO:0000259" key="5">
    <source>
        <dbReference type="Pfam" id="PF02902"/>
    </source>
</evidence>